<dbReference type="PANTHER" id="PTHR37490:SF3">
    <property type="entry name" value="DUF3431 DOMAIN CONTAINING PROTEIN"/>
    <property type="match status" value="1"/>
</dbReference>
<dbReference type="EMBL" id="QZBN01001119">
    <property type="protein sequence ID" value="THZ33528.1"/>
    <property type="molecule type" value="Genomic_DNA"/>
</dbReference>
<protein>
    <submittedName>
        <fullName evidence="2">Uncharacterized protein</fullName>
    </submittedName>
</protein>
<evidence type="ECO:0000313" key="2">
    <source>
        <dbReference type="EMBL" id="THZ33528.1"/>
    </source>
</evidence>
<feature type="transmembrane region" description="Helical" evidence="1">
    <location>
        <begin position="12"/>
        <end position="29"/>
    </location>
</feature>
<proteinExistence type="predicted"/>
<comment type="caution">
    <text evidence="2">The sequence shown here is derived from an EMBL/GenBank/DDBJ whole genome shotgun (WGS) entry which is preliminary data.</text>
</comment>
<accession>A0A4S9U8A5</accession>
<gene>
    <name evidence="2" type="ORF">D6C90_08297</name>
</gene>
<keyword evidence="1" id="KW-1133">Transmembrane helix</keyword>
<sequence length="282" mass="32171">MILPRSRYARTSLVLSILIGLVLLTLHVLDILGQYRAYEYIFWTPESPVIFRSVVTAADQQLEPGDKIVVIAKLEKEDTDWQRAIYIVDPSDTTPKDALTTPMNKGHEAMAYLTFLVDNYDTLPSTIAFLHSHRDGFLRAWHTDAPLHDNVYAMQHLQLDFVHHSGYVNLRCKWNPGCLRSHSGIIHVTPKIWQAVFANTSTPPPSLDPQTAEQIVPFPMPSKIGVACCAQFVVSREQVYKRPREDYVIFRDWVADTELNDAHSGRVMEYLWHIIFAADAVQ</sequence>
<keyword evidence="1" id="KW-0472">Membrane</keyword>
<reference evidence="2 3" key="1">
    <citation type="submission" date="2018-10" db="EMBL/GenBank/DDBJ databases">
        <title>Fifty Aureobasidium pullulans genomes reveal a recombining polyextremotolerant generalist.</title>
        <authorList>
            <person name="Gostincar C."/>
            <person name="Turk M."/>
            <person name="Zajc J."/>
            <person name="Gunde-Cimerman N."/>
        </authorList>
    </citation>
    <scope>NUCLEOTIDE SEQUENCE [LARGE SCALE GENOMIC DNA]</scope>
    <source>
        <strain evidence="2 3">EXF-3844</strain>
    </source>
</reference>
<organism evidence="2 3">
    <name type="scientific">Aureobasidium pullulans</name>
    <name type="common">Black yeast</name>
    <name type="synonym">Pullularia pullulans</name>
    <dbReference type="NCBI Taxonomy" id="5580"/>
    <lineage>
        <taxon>Eukaryota</taxon>
        <taxon>Fungi</taxon>
        <taxon>Dikarya</taxon>
        <taxon>Ascomycota</taxon>
        <taxon>Pezizomycotina</taxon>
        <taxon>Dothideomycetes</taxon>
        <taxon>Dothideomycetidae</taxon>
        <taxon>Dothideales</taxon>
        <taxon>Saccotheciaceae</taxon>
        <taxon>Aureobasidium</taxon>
    </lineage>
</organism>
<name>A0A4S9U8A5_AURPU</name>
<dbReference type="Pfam" id="PF11913">
    <property type="entry name" value="DUF3431"/>
    <property type="match status" value="1"/>
</dbReference>
<dbReference type="AlphaFoldDB" id="A0A4S9U8A5"/>
<dbReference type="Proteomes" id="UP000310121">
    <property type="component" value="Unassembled WGS sequence"/>
</dbReference>
<evidence type="ECO:0000313" key="3">
    <source>
        <dbReference type="Proteomes" id="UP000310121"/>
    </source>
</evidence>
<dbReference type="PANTHER" id="PTHR37490">
    <property type="entry name" value="EXPRESSED PROTEIN"/>
    <property type="match status" value="1"/>
</dbReference>
<evidence type="ECO:0000256" key="1">
    <source>
        <dbReference type="SAM" id="Phobius"/>
    </source>
</evidence>
<keyword evidence="1" id="KW-0812">Transmembrane</keyword>
<dbReference type="InterPro" id="IPR021838">
    <property type="entry name" value="DUF3431"/>
</dbReference>